<dbReference type="Proteomes" id="UP000292340">
    <property type="component" value="Unassembled WGS sequence"/>
</dbReference>
<reference evidence="1" key="1">
    <citation type="submission" date="2017-10" db="EMBL/GenBank/DDBJ databases">
        <authorList>
            <person name="Armitage A.D."/>
            <person name="Barbara D.J."/>
            <person name="Woodhall J.W."/>
            <person name="Sreenivasaprasad S."/>
            <person name="Lane C.R."/>
            <person name="Clarkson J.P."/>
            <person name="Harrison R.J."/>
        </authorList>
    </citation>
    <scope>NUCLEOTIDE SEQUENCE</scope>
    <source>
        <strain evidence="1">FERA 1164</strain>
        <strain evidence="2">FERA 635</strain>
    </source>
</reference>
<comment type="caution">
    <text evidence="1">The sequence shown here is derived from an EMBL/GenBank/DDBJ whole genome shotgun (WGS) entry which is preliminary data.</text>
</comment>
<dbReference type="EMBL" id="PDXB01000004">
    <property type="protein sequence ID" value="RYN35419.1"/>
    <property type="molecule type" value="Genomic_DNA"/>
</dbReference>
<name>A0AB37WWB8_9PLEO</name>
<sequence>MIAKYYPQIEELCVLRRTTASRIPRDEAGKDFYNLRDLIKPHHMLTRQVKRNAGEEAEFQWLHRDAAQRFLEAKSSPEKAKSEAASSLADEKVVYGTAEMRELIIITGSTQAAKFNLICSELESDTLVNSLDEHRLHGWNAFNVVKFMCCAMKITPPKTAYGYAKFMMQGSPMLRGLVHEVLKHVKEKRPGKILITEDIPLLA</sequence>
<evidence type="ECO:0000313" key="1">
    <source>
        <dbReference type="EMBL" id="RYN35419.1"/>
    </source>
</evidence>
<evidence type="ECO:0000313" key="3">
    <source>
        <dbReference type="Proteomes" id="UP000292340"/>
    </source>
</evidence>
<evidence type="ECO:0000313" key="4">
    <source>
        <dbReference type="Proteomes" id="UP000293195"/>
    </source>
</evidence>
<dbReference type="EMBL" id="PDXF01000003">
    <property type="protein sequence ID" value="RYO08902.1"/>
    <property type="molecule type" value="Genomic_DNA"/>
</dbReference>
<dbReference type="Proteomes" id="UP000293195">
    <property type="component" value="Unassembled WGS sequence"/>
</dbReference>
<accession>A0AB37WWB8</accession>
<protein>
    <submittedName>
        <fullName evidence="1">Uncharacterized protein</fullName>
    </submittedName>
</protein>
<evidence type="ECO:0000313" key="2">
    <source>
        <dbReference type="EMBL" id="RYO08902.1"/>
    </source>
</evidence>
<keyword evidence="4" id="KW-1185">Reference proteome</keyword>
<reference evidence="1 4" key="2">
    <citation type="journal article" date="2019" name="bioRxiv">
        <title>Genomics, evolutionary history and diagnostics of the Alternaria alternata species group including apple and Asian pear pathotypes.</title>
        <authorList>
            <person name="Armitage A.D."/>
            <person name="Cockerton H.M."/>
            <person name="Sreenivasaprasad S."/>
            <person name="Woodhall J.W."/>
            <person name="Lane C.R."/>
            <person name="Harrison R.J."/>
            <person name="Clarkson J.P."/>
        </authorList>
    </citation>
    <scope>NUCLEOTIDE SEQUENCE</scope>
    <source>
        <strain evidence="1">FERA 1164</strain>
        <strain evidence="4">FERA 635</strain>
    </source>
</reference>
<dbReference type="AlphaFoldDB" id="A0AB37WWB8"/>
<proteinExistence type="predicted"/>
<gene>
    <name evidence="1" type="ORF">AA0115_g2212</name>
    <name evidence="2" type="ORF">AA0119_g1232</name>
</gene>
<organism evidence="1 3">
    <name type="scientific">Alternaria tenuissima</name>
    <dbReference type="NCBI Taxonomy" id="119927"/>
    <lineage>
        <taxon>Eukaryota</taxon>
        <taxon>Fungi</taxon>
        <taxon>Dikarya</taxon>
        <taxon>Ascomycota</taxon>
        <taxon>Pezizomycotina</taxon>
        <taxon>Dothideomycetes</taxon>
        <taxon>Pleosporomycetidae</taxon>
        <taxon>Pleosporales</taxon>
        <taxon>Pleosporineae</taxon>
        <taxon>Pleosporaceae</taxon>
        <taxon>Alternaria</taxon>
        <taxon>Alternaria sect. Alternaria</taxon>
        <taxon>Alternaria alternata complex</taxon>
    </lineage>
</organism>